<comment type="caution">
    <text evidence="2">The sequence shown here is derived from an EMBL/GenBank/DDBJ whole genome shotgun (WGS) entry which is preliminary data.</text>
</comment>
<dbReference type="SUPFAM" id="SSF54909">
    <property type="entry name" value="Dimeric alpha+beta barrel"/>
    <property type="match status" value="1"/>
</dbReference>
<dbReference type="PANTHER" id="PTHR33336">
    <property type="entry name" value="QUINOL MONOOXYGENASE YGIN-RELATED"/>
    <property type="match status" value="1"/>
</dbReference>
<dbReference type="RefSeq" id="WP_119531812.1">
    <property type="nucleotide sequence ID" value="NZ_JBHSSP010000036.1"/>
</dbReference>
<reference evidence="2 3" key="1">
    <citation type="submission" date="2017-08" db="EMBL/GenBank/DDBJ databases">
        <title>Reclassification of Bisgaard taxon 37 and 44.</title>
        <authorList>
            <person name="Christensen H."/>
        </authorList>
    </citation>
    <scope>NUCLEOTIDE SEQUENCE [LARGE SCALE GENOMIC DNA]</scope>
    <source>
        <strain evidence="2 3">111</strain>
    </source>
</reference>
<accession>A0A3A1YKP4</accession>
<sequence>MILVYASCKVQATKVEKFKKLAAILEKASPSDKGCQFYRCGQEVGAENTFVFVERWDSMADLEAHMQQPHFTEYFPQIQEILEEPANIKLVEC</sequence>
<dbReference type="GO" id="GO:0003824">
    <property type="term" value="F:catalytic activity"/>
    <property type="evidence" value="ECO:0007669"/>
    <property type="project" value="TreeGrafter"/>
</dbReference>
<keyword evidence="3" id="KW-1185">Reference proteome</keyword>
<feature type="domain" description="ABM" evidence="1">
    <location>
        <begin position="2"/>
        <end position="90"/>
    </location>
</feature>
<organism evidence="2 3">
    <name type="scientific">Psittacicella hinzii</name>
    <dbReference type="NCBI Taxonomy" id="2028575"/>
    <lineage>
        <taxon>Bacteria</taxon>
        <taxon>Pseudomonadati</taxon>
        <taxon>Pseudomonadota</taxon>
        <taxon>Gammaproteobacteria</taxon>
        <taxon>Pasteurellales</taxon>
        <taxon>Psittacicellaceae</taxon>
        <taxon>Psittacicella</taxon>
    </lineage>
</organism>
<dbReference type="PROSITE" id="PS51725">
    <property type="entry name" value="ABM"/>
    <property type="match status" value="1"/>
</dbReference>
<name>A0A3A1YKP4_9GAMM</name>
<gene>
    <name evidence="2" type="ORF">CKF58_05570</name>
</gene>
<dbReference type="EMBL" id="NRJG01000098">
    <property type="protein sequence ID" value="RIY36814.1"/>
    <property type="molecule type" value="Genomic_DNA"/>
</dbReference>
<evidence type="ECO:0000313" key="2">
    <source>
        <dbReference type="EMBL" id="RIY36814.1"/>
    </source>
</evidence>
<dbReference type="InterPro" id="IPR007138">
    <property type="entry name" value="ABM_dom"/>
</dbReference>
<protein>
    <recommendedName>
        <fullName evidence="1">ABM domain-containing protein</fullName>
    </recommendedName>
</protein>
<dbReference type="PANTHER" id="PTHR33336:SF15">
    <property type="entry name" value="ABM DOMAIN-CONTAINING PROTEIN"/>
    <property type="match status" value="1"/>
</dbReference>
<dbReference type="Proteomes" id="UP000265916">
    <property type="component" value="Unassembled WGS sequence"/>
</dbReference>
<dbReference type="InterPro" id="IPR011008">
    <property type="entry name" value="Dimeric_a/b-barrel"/>
</dbReference>
<evidence type="ECO:0000313" key="3">
    <source>
        <dbReference type="Proteomes" id="UP000265916"/>
    </source>
</evidence>
<evidence type="ECO:0000259" key="1">
    <source>
        <dbReference type="PROSITE" id="PS51725"/>
    </source>
</evidence>
<dbReference type="InterPro" id="IPR050744">
    <property type="entry name" value="AI-2_Isomerase_LsrG"/>
</dbReference>
<dbReference type="OrthoDB" id="9812192at2"/>
<proteinExistence type="predicted"/>
<dbReference type="Gene3D" id="3.30.70.100">
    <property type="match status" value="1"/>
</dbReference>
<dbReference type="Pfam" id="PF03992">
    <property type="entry name" value="ABM"/>
    <property type="match status" value="1"/>
</dbReference>
<dbReference type="AlphaFoldDB" id="A0A3A1YKP4"/>